<proteinExistence type="predicted"/>
<reference evidence="1 2" key="1">
    <citation type="journal article" date="2019" name="Sci. Rep.">
        <title>Orb-weaving spider Araneus ventricosus genome elucidates the spidroin gene catalogue.</title>
        <authorList>
            <person name="Kono N."/>
            <person name="Nakamura H."/>
            <person name="Ohtoshi R."/>
            <person name="Moran D.A.P."/>
            <person name="Shinohara A."/>
            <person name="Yoshida Y."/>
            <person name="Fujiwara M."/>
            <person name="Mori M."/>
            <person name="Tomita M."/>
            <person name="Arakawa K."/>
        </authorList>
    </citation>
    <scope>NUCLEOTIDE SEQUENCE [LARGE SCALE GENOMIC DNA]</scope>
</reference>
<gene>
    <name evidence="1" type="ORF">AVEN_237568_1</name>
</gene>
<dbReference type="Proteomes" id="UP000499080">
    <property type="component" value="Unassembled WGS sequence"/>
</dbReference>
<dbReference type="OrthoDB" id="6778712at2759"/>
<dbReference type="AlphaFoldDB" id="A0A4Y2KVZ0"/>
<organism evidence="1 2">
    <name type="scientific">Araneus ventricosus</name>
    <name type="common">Orbweaver spider</name>
    <name type="synonym">Epeira ventricosa</name>
    <dbReference type="NCBI Taxonomy" id="182803"/>
    <lineage>
        <taxon>Eukaryota</taxon>
        <taxon>Metazoa</taxon>
        <taxon>Ecdysozoa</taxon>
        <taxon>Arthropoda</taxon>
        <taxon>Chelicerata</taxon>
        <taxon>Arachnida</taxon>
        <taxon>Araneae</taxon>
        <taxon>Araneomorphae</taxon>
        <taxon>Entelegynae</taxon>
        <taxon>Araneoidea</taxon>
        <taxon>Araneidae</taxon>
        <taxon>Araneus</taxon>
    </lineage>
</organism>
<protein>
    <submittedName>
        <fullName evidence="1">Uncharacterized protein</fullName>
    </submittedName>
</protein>
<sequence>MVDLNDINGPDINFHYSFPSTSQMITRLPVIATVCDRYNISDRAAAAIASAVLEDFGIISEVDISHMVDKNKVRREKSLKRSEHQLHSNGKWHTARDYSIAIFLDGRRDKTHCQIKERNKF</sequence>
<dbReference type="EMBL" id="BGPR01005003">
    <property type="protein sequence ID" value="GBN05817.1"/>
    <property type="molecule type" value="Genomic_DNA"/>
</dbReference>
<comment type="caution">
    <text evidence="1">The sequence shown here is derived from an EMBL/GenBank/DDBJ whole genome shotgun (WGS) entry which is preliminary data.</text>
</comment>
<accession>A0A4Y2KVZ0</accession>
<evidence type="ECO:0000313" key="2">
    <source>
        <dbReference type="Proteomes" id="UP000499080"/>
    </source>
</evidence>
<evidence type="ECO:0000313" key="1">
    <source>
        <dbReference type="EMBL" id="GBN05817.1"/>
    </source>
</evidence>
<name>A0A4Y2KVZ0_ARAVE</name>
<keyword evidence="2" id="KW-1185">Reference proteome</keyword>